<gene>
    <name evidence="5" type="ORF">J2Z18_003879</name>
</gene>
<keyword evidence="3" id="KW-0804">Transcription</keyword>
<dbReference type="Proteomes" id="UP000706926">
    <property type="component" value="Unassembled WGS sequence"/>
</dbReference>
<keyword evidence="2 5" id="KW-0238">DNA-binding</keyword>
<dbReference type="SUPFAM" id="SSF46785">
    <property type="entry name" value="Winged helix' DNA-binding domain"/>
    <property type="match status" value="1"/>
</dbReference>
<sequence>MIRISSSVYPDNKPLFLQIKEKIEDQIVNDQLLEGEQVPSTTQLSSFYKINHITVLKGINLLVESGLIFKKRGVGMFVAEGAKEQLLRTRKNAFADDYVVPMVQEADKLGLSTEDLFEIITQVKERDAHES</sequence>
<proteinExistence type="predicted"/>
<dbReference type="Pfam" id="PF00392">
    <property type="entry name" value="GntR"/>
    <property type="match status" value="1"/>
</dbReference>
<dbReference type="InterPro" id="IPR036388">
    <property type="entry name" value="WH-like_DNA-bd_sf"/>
</dbReference>
<evidence type="ECO:0000313" key="6">
    <source>
        <dbReference type="Proteomes" id="UP000706926"/>
    </source>
</evidence>
<feature type="domain" description="HTH gntR-type" evidence="4">
    <location>
        <begin position="13"/>
        <end position="81"/>
    </location>
</feature>
<comment type="caution">
    <text evidence="5">The sequence shown here is derived from an EMBL/GenBank/DDBJ whole genome shotgun (WGS) entry which is preliminary data.</text>
</comment>
<dbReference type="PANTHER" id="PTHR38445:SF10">
    <property type="entry name" value="GNTR-FAMILY TRANSCRIPTIONAL REGULATOR"/>
    <property type="match status" value="1"/>
</dbReference>
<keyword evidence="6" id="KW-1185">Reference proteome</keyword>
<evidence type="ECO:0000313" key="5">
    <source>
        <dbReference type="EMBL" id="MBP1894773.1"/>
    </source>
</evidence>
<evidence type="ECO:0000256" key="2">
    <source>
        <dbReference type="ARBA" id="ARBA00023125"/>
    </source>
</evidence>
<protein>
    <submittedName>
        <fullName evidence="5">DNA-binding transcriptional regulator YhcF (GntR family)</fullName>
    </submittedName>
</protein>
<dbReference type="PANTHER" id="PTHR38445">
    <property type="entry name" value="HTH-TYPE TRANSCRIPTIONAL REPRESSOR YTRA"/>
    <property type="match status" value="1"/>
</dbReference>
<dbReference type="Gene3D" id="1.10.10.10">
    <property type="entry name" value="Winged helix-like DNA-binding domain superfamily/Winged helix DNA-binding domain"/>
    <property type="match status" value="1"/>
</dbReference>
<keyword evidence="1" id="KW-0805">Transcription regulation</keyword>
<dbReference type="InterPro" id="IPR000524">
    <property type="entry name" value="Tscrpt_reg_HTH_GntR"/>
</dbReference>
<dbReference type="PROSITE" id="PS50949">
    <property type="entry name" value="HTH_GNTR"/>
    <property type="match status" value="1"/>
</dbReference>
<dbReference type="GO" id="GO:0003677">
    <property type="term" value="F:DNA binding"/>
    <property type="evidence" value="ECO:0007669"/>
    <property type="project" value="UniProtKB-KW"/>
</dbReference>
<reference evidence="5 6" key="1">
    <citation type="submission" date="2021-03" db="EMBL/GenBank/DDBJ databases">
        <title>Genomic Encyclopedia of Type Strains, Phase IV (KMG-IV): sequencing the most valuable type-strain genomes for metagenomic binning, comparative biology and taxonomic classification.</title>
        <authorList>
            <person name="Goeker M."/>
        </authorList>
    </citation>
    <scope>NUCLEOTIDE SEQUENCE [LARGE SCALE GENOMIC DNA]</scope>
    <source>
        <strain evidence="5 6">DSM 15596</strain>
    </source>
</reference>
<evidence type="ECO:0000256" key="3">
    <source>
        <dbReference type="ARBA" id="ARBA00023163"/>
    </source>
</evidence>
<dbReference type="SMART" id="SM00345">
    <property type="entry name" value="HTH_GNTR"/>
    <property type="match status" value="1"/>
</dbReference>
<dbReference type="EMBL" id="JAGGKI010000010">
    <property type="protein sequence ID" value="MBP1894773.1"/>
    <property type="molecule type" value="Genomic_DNA"/>
</dbReference>
<organism evidence="5 6">
    <name type="scientific">Paenibacillus lactis</name>
    <dbReference type="NCBI Taxonomy" id="228574"/>
    <lineage>
        <taxon>Bacteria</taxon>
        <taxon>Bacillati</taxon>
        <taxon>Bacillota</taxon>
        <taxon>Bacilli</taxon>
        <taxon>Bacillales</taxon>
        <taxon>Paenibacillaceae</taxon>
        <taxon>Paenibacillus</taxon>
    </lineage>
</organism>
<name>A0ABS4FEU1_9BACL</name>
<evidence type="ECO:0000256" key="1">
    <source>
        <dbReference type="ARBA" id="ARBA00023015"/>
    </source>
</evidence>
<evidence type="ECO:0000259" key="4">
    <source>
        <dbReference type="PROSITE" id="PS50949"/>
    </source>
</evidence>
<accession>A0ABS4FEU1</accession>
<dbReference type="CDD" id="cd07377">
    <property type="entry name" value="WHTH_GntR"/>
    <property type="match status" value="1"/>
</dbReference>
<dbReference type="InterPro" id="IPR036390">
    <property type="entry name" value="WH_DNA-bd_sf"/>
</dbReference>